<evidence type="ECO:0000313" key="4">
    <source>
        <dbReference type="Proteomes" id="UP001245561"/>
    </source>
</evidence>
<feature type="transmembrane region" description="Helical" evidence="1">
    <location>
        <begin position="162"/>
        <end position="180"/>
    </location>
</feature>
<dbReference type="PROSITE" id="PS51257">
    <property type="entry name" value="PROKAR_LIPOPROTEIN"/>
    <property type="match status" value="1"/>
</dbReference>
<protein>
    <submittedName>
        <fullName evidence="3">Uncharacterized protein</fullName>
    </submittedName>
</protein>
<name>A0AAP5NHV9_9ENTE</name>
<dbReference type="RefSeq" id="WP_137604497.1">
    <property type="nucleotide sequence ID" value="NZ_JARPYR010000040.1"/>
</dbReference>
<feature type="transmembrane region" description="Helical" evidence="1">
    <location>
        <begin position="100"/>
        <end position="118"/>
    </location>
</feature>
<dbReference type="Proteomes" id="UP001256547">
    <property type="component" value="Unassembled WGS sequence"/>
</dbReference>
<accession>A0AAP5NHV9</accession>
<dbReference type="EMBL" id="JARPYR010000040">
    <property type="protein sequence ID" value="MDT2597936.1"/>
    <property type="molecule type" value="Genomic_DNA"/>
</dbReference>
<dbReference type="EMBL" id="JARPYT010000038">
    <property type="protein sequence ID" value="MDT2638454.1"/>
    <property type="molecule type" value="Genomic_DNA"/>
</dbReference>
<keyword evidence="1" id="KW-0472">Membrane</keyword>
<feature type="transmembrane region" description="Helical" evidence="1">
    <location>
        <begin position="125"/>
        <end position="142"/>
    </location>
</feature>
<feature type="transmembrane region" description="Helical" evidence="1">
    <location>
        <begin position="380"/>
        <end position="396"/>
    </location>
</feature>
<gene>
    <name evidence="3" type="ORF">P7D36_13300</name>
    <name evidence="2" type="ORF">P7D39_13095</name>
</gene>
<feature type="transmembrane region" description="Helical" evidence="1">
    <location>
        <begin position="192"/>
        <end position="218"/>
    </location>
</feature>
<evidence type="ECO:0000313" key="2">
    <source>
        <dbReference type="EMBL" id="MDT2597936.1"/>
    </source>
</evidence>
<keyword evidence="5" id="KW-1185">Reference proteome</keyword>
<sequence length="402" mass="44944">MILQKRVRIGNVIVTFFFCMLLIACLYPKGVFGYLDELIACFSLLSIVVLFIIGKFKVSSVSMILIILALVLVGLISNYLSNLNISVLNIAVDSLILLKPIVIFVASIQLASADYILILRQRLKVPLRIFLGVIVILFFLNLLGKIDMSDDTFGNLRNFKFIFDFSGAFGLFLYALIPLVDSDKKVSSKIWISLIFFLMLFTFKSQILFFLLIFLGIYLFEKASKQGVKFIHIISIVFIGMIILIPTIQNYFVTAEYSPRKLLLDDGVKLMKEYFPLGAGFSTFASPMSRTAYSPIYVEKGYYLLHGMGSGESSFFLSDNYSAAVIGQFGFLGIILFLIEGLVIIKYILYRKLLLQDKVFCLTAVLALVGTTLASSYYTSSTGALIMLIAGALIAGKERKEK</sequence>
<dbReference type="Proteomes" id="UP001245561">
    <property type="component" value="Unassembled WGS sequence"/>
</dbReference>
<feature type="transmembrane region" description="Helical" evidence="1">
    <location>
        <begin position="12"/>
        <end position="31"/>
    </location>
</feature>
<evidence type="ECO:0000313" key="3">
    <source>
        <dbReference type="EMBL" id="MDT2638454.1"/>
    </source>
</evidence>
<organism evidence="3 4">
    <name type="scientific">Enterococcus dongliensis</name>
    <dbReference type="NCBI Taxonomy" id="2559925"/>
    <lineage>
        <taxon>Bacteria</taxon>
        <taxon>Bacillati</taxon>
        <taxon>Bacillota</taxon>
        <taxon>Bacilli</taxon>
        <taxon>Lactobacillales</taxon>
        <taxon>Enterococcaceae</taxon>
        <taxon>Enterococcus</taxon>
    </lineage>
</organism>
<evidence type="ECO:0000256" key="1">
    <source>
        <dbReference type="SAM" id="Phobius"/>
    </source>
</evidence>
<feature type="transmembrane region" description="Helical" evidence="1">
    <location>
        <begin position="61"/>
        <end position="80"/>
    </location>
</feature>
<evidence type="ECO:0000313" key="5">
    <source>
        <dbReference type="Proteomes" id="UP001256547"/>
    </source>
</evidence>
<keyword evidence="1" id="KW-0812">Transmembrane</keyword>
<dbReference type="AlphaFoldDB" id="A0AAP5NHV9"/>
<feature type="transmembrane region" description="Helical" evidence="1">
    <location>
        <begin position="230"/>
        <end position="253"/>
    </location>
</feature>
<comment type="caution">
    <text evidence="3">The sequence shown here is derived from an EMBL/GenBank/DDBJ whole genome shotgun (WGS) entry which is preliminary data.</text>
</comment>
<feature type="transmembrane region" description="Helical" evidence="1">
    <location>
        <begin position="37"/>
        <end position="54"/>
    </location>
</feature>
<feature type="transmembrane region" description="Helical" evidence="1">
    <location>
        <begin position="321"/>
        <end position="345"/>
    </location>
</feature>
<reference evidence="3 5" key="1">
    <citation type="submission" date="2023-03" db="EMBL/GenBank/DDBJ databases">
        <authorList>
            <person name="Shen W."/>
            <person name="Cai J."/>
        </authorList>
    </citation>
    <scope>NUCLEOTIDE SEQUENCE</scope>
    <source>
        <strain evidence="3">P55-2</strain>
        <strain evidence="2 5">P72-2</strain>
    </source>
</reference>
<proteinExistence type="predicted"/>
<keyword evidence="1" id="KW-1133">Transmembrane helix</keyword>